<reference evidence="9" key="1">
    <citation type="journal article" date="2019" name="Int. J. Syst. Evol. Microbiol.">
        <title>The Global Catalogue of Microorganisms (GCM) 10K type strain sequencing project: providing services to taxonomists for standard genome sequencing and annotation.</title>
        <authorList>
            <consortium name="The Broad Institute Genomics Platform"/>
            <consortium name="The Broad Institute Genome Sequencing Center for Infectious Disease"/>
            <person name="Wu L."/>
            <person name="Ma J."/>
        </authorList>
    </citation>
    <scope>NUCLEOTIDE SEQUENCE [LARGE SCALE GENOMIC DNA]</scope>
    <source>
        <strain evidence="9">CCM 8951</strain>
    </source>
</reference>
<sequence length="190" mass="21344">MNKQQAAKKQEETSFGRWVVEMIILAVVLFAGVQLVFRYVLAKDVVSGPSMETAYNDGDRLITNRLATIKRGSVVVLDAPNEPGTLYIKRVIGLPGDTVEAKNDQVYINGKKINEPYLTKYAVTGNFTQDFTLSSLLGRSTVPKDSYFVLGDNRPISKDSRRIGFIKKSAIKGVTRLRYWPLNKIQYFSD</sequence>
<evidence type="ECO:0000256" key="4">
    <source>
        <dbReference type="ARBA" id="ARBA00013208"/>
    </source>
</evidence>
<keyword evidence="6" id="KW-0472">Membrane</keyword>
<dbReference type="NCBIfam" id="TIGR02227">
    <property type="entry name" value="sigpep_I_bact"/>
    <property type="match status" value="1"/>
</dbReference>
<dbReference type="Pfam" id="PF10502">
    <property type="entry name" value="Peptidase_S26"/>
    <property type="match status" value="1"/>
</dbReference>
<dbReference type="CDD" id="cd06530">
    <property type="entry name" value="S26_SPase_I"/>
    <property type="match status" value="1"/>
</dbReference>
<dbReference type="GO" id="GO:0009003">
    <property type="term" value="F:signal peptidase activity"/>
    <property type="evidence" value="ECO:0007669"/>
    <property type="project" value="UniProtKB-EC"/>
</dbReference>
<evidence type="ECO:0000313" key="8">
    <source>
        <dbReference type="EMBL" id="MFD1466011.1"/>
    </source>
</evidence>
<dbReference type="SUPFAM" id="SSF51306">
    <property type="entry name" value="LexA/Signal peptidase"/>
    <property type="match status" value="1"/>
</dbReference>
<evidence type="ECO:0000256" key="3">
    <source>
        <dbReference type="ARBA" id="ARBA00009370"/>
    </source>
</evidence>
<feature type="domain" description="Peptidase S26" evidence="7">
    <location>
        <begin position="24"/>
        <end position="180"/>
    </location>
</feature>
<dbReference type="PANTHER" id="PTHR43390">
    <property type="entry name" value="SIGNAL PEPTIDASE I"/>
    <property type="match status" value="1"/>
</dbReference>
<dbReference type="PROSITE" id="PS00761">
    <property type="entry name" value="SPASE_I_3"/>
    <property type="match status" value="1"/>
</dbReference>
<dbReference type="PRINTS" id="PR00727">
    <property type="entry name" value="LEADERPTASE"/>
</dbReference>
<evidence type="ECO:0000259" key="7">
    <source>
        <dbReference type="Pfam" id="PF10502"/>
    </source>
</evidence>
<evidence type="ECO:0000256" key="6">
    <source>
        <dbReference type="RuleBase" id="RU362042"/>
    </source>
</evidence>
<feature type="transmembrane region" description="Helical" evidence="6">
    <location>
        <begin position="18"/>
        <end position="41"/>
    </location>
</feature>
<comment type="caution">
    <text evidence="8">The sequence shown here is derived from an EMBL/GenBank/DDBJ whole genome shotgun (WGS) entry which is preliminary data.</text>
</comment>
<protein>
    <recommendedName>
        <fullName evidence="4 6">Signal peptidase I</fullName>
        <ecNumber evidence="4 6">3.4.21.89</ecNumber>
    </recommendedName>
</protein>
<dbReference type="Proteomes" id="UP001597244">
    <property type="component" value="Unassembled WGS sequence"/>
</dbReference>
<evidence type="ECO:0000256" key="1">
    <source>
        <dbReference type="ARBA" id="ARBA00000677"/>
    </source>
</evidence>
<gene>
    <name evidence="8" type="primary">lepB</name>
    <name evidence="8" type="ORF">ACFQ4L_08040</name>
</gene>
<dbReference type="EMBL" id="JBHTOF010000093">
    <property type="protein sequence ID" value="MFD1466011.1"/>
    <property type="molecule type" value="Genomic_DNA"/>
</dbReference>
<evidence type="ECO:0000256" key="2">
    <source>
        <dbReference type="ARBA" id="ARBA00004401"/>
    </source>
</evidence>
<dbReference type="RefSeq" id="WP_125578309.1">
    <property type="nucleotide sequence ID" value="NZ_JBHTOF010000093.1"/>
</dbReference>
<dbReference type="InterPro" id="IPR019533">
    <property type="entry name" value="Peptidase_S26"/>
</dbReference>
<evidence type="ECO:0000256" key="5">
    <source>
        <dbReference type="ARBA" id="ARBA00022801"/>
    </source>
</evidence>
<dbReference type="PANTHER" id="PTHR43390:SF1">
    <property type="entry name" value="CHLOROPLAST PROCESSING PEPTIDASE"/>
    <property type="match status" value="1"/>
</dbReference>
<dbReference type="EC" id="3.4.21.89" evidence="4 6"/>
<evidence type="ECO:0000313" key="9">
    <source>
        <dbReference type="Proteomes" id="UP001597244"/>
    </source>
</evidence>
<dbReference type="InterPro" id="IPR000223">
    <property type="entry name" value="Pept_S26A_signal_pept_1"/>
</dbReference>
<organism evidence="8 9">
    <name type="scientific">Lapidilactobacillus mulanensis</name>
    <dbReference type="NCBI Taxonomy" id="2485999"/>
    <lineage>
        <taxon>Bacteria</taxon>
        <taxon>Bacillati</taxon>
        <taxon>Bacillota</taxon>
        <taxon>Bacilli</taxon>
        <taxon>Lactobacillales</taxon>
        <taxon>Lactobacillaceae</taxon>
        <taxon>Lapidilactobacillus</taxon>
    </lineage>
</organism>
<keyword evidence="6" id="KW-1133">Transmembrane helix</keyword>
<keyword evidence="6" id="KW-0645">Protease</keyword>
<comment type="similarity">
    <text evidence="3 6">Belongs to the peptidase S26 family.</text>
</comment>
<dbReference type="Gene3D" id="2.10.109.10">
    <property type="entry name" value="Umud Fragment, subunit A"/>
    <property type="match status" value="1"/>
</dbReference>
<comment type="catalytic activity">
    <reaction evidence="1 6">
        <text>Cleavage of hydrophobic, N-terminal signal or leader sequences from secreted and periplasmic proteins.</text>
        <dbReference type="EC" id="3.4.21.89"/>
    </reaction>
</comment>
<keyword evidence="5 6" id="KW-0378">Hydrolase</keyword>
<keyword evidence="6" id="KW-0812">Transmembrane</keyword>
<accession>A0ABW4DRC5</accession>
<dbReference type="InterPro" id="IPR036286">
    <property type="entry name" value="LexA/Signal_pep-like_sf"/>
</dbReference>
<dbReference type="InterPro" id="IPR019758">
    <property type="entry name" value="Pept_S26A_signal_pept_1_CS"/>
</dbReference>
<comment type="subcellular location">
    <subcellularLocation>
        <location evidence="2">Cell membrane</location>
        <topology evidence="2">Single-pass type II membrane protein</topology>
    </subcellularLocation>
    <subcellularLocation>
        <location evidence="6">Membrane</location>
        <topology evidence="6">Single-pass type II membrane protein</topology>
    </subcellularLocation>
</comment>
<proteinExistence type="inferred from homology"/>
<name>A0ABW4DRC5_9LACO</name>
<keyword evidence="9" id="KW-1185">Reference proteome</keyword>